<dbReference type="Gene3D" id="1.10.437.10">
    <property type="entry name" value="Blc2-like"/>
    <property type="match status" value="1"/>
</dbReference>
<evidence type="ECO:0000256" key="2">
    <source>
        <dbReference type="SAM" id="MobiDB-lite"/>
    </source>
</evidence>
<gene>
    <name evidence="3" type="ORF">TcWFU_000315</name>
</gene>
<organism evidence="3 4">
    <name type="scientific">Taenia crassiceps</name>
    <dbReference type="NCBI Taxonomy" id="6207"/>
    <lineage>
        <taxon>Eukaryota</taxon>
        <taxon>Metazoa</taxon>
        <taxon>Spiralia</taxon>
        <taxon>Lophotrochozoa</taxon>
        <taxon>Platyhelminthes</taxon>
        <taxon>Cestoda</taxon>
        <taxon>Eucestoda</taxon>
        <taxon>Cyclophyllidea</taxon>
        <taxon>Taeniidae</taxon>
        <taxon>Taenia</taxon>
    </lineage>
</organism>
<keyword evidence="4" id="KW-1185">Reference proteome</keyword>
<name>A0ABR4QN65_9CEST</name>
<protein>
    <submittedName>
        <fullName evidence="3">Uncharacterized protein</fullName>
    </submittedName>
</protein>
<dbReference type="Proteomes" id="UP001651158">
    <property type="component" value="Unassembled WGS sequence"/>
</dbReference>
<keyword evidence="1" id="KW-0053">Apoptosis</keyword>
<feature type="region of interest" description="Disordered" evidence="2">
    <location>
        <begin position="460"/>
        <end position="479"/>
    </location>
</feature>
<comment type="caution">
    <text evidence="3">The sequence shown here is derived from an EMBL/GenBank/DDBJ whole genome shotgun (WGS) entry which is preliminary data.</text>
</comment>
<dbReference type="EMBL" id="JAKROA010000001">
    <property type="protein sequence ID" value="KAL5111139.1"/>
    <property type="molecule type" value="Genomic_DNA"/>
</dbReference>
<reference evidence="3 4" key="1">
    <citation type="journal article" date="2022" name="Front. Cell. Infect. Microbiol.">
        <title>The Genomes of Two Strains of Taenia crassiceps the Animal Model for the Study of Human Cysticercosis.</title>
        <authorList>
            <person name="Bobes R.J."/>
            <person name="Estrada K."/>
            <person name="Rios-Valencia D.G."/>
            <person name="Calderon-Gallegos A."/>
            <person name="de la Torre P."/>
            <person name="Carrero J.C."/>
            <person name="Sanchez-Flores A."/>
            <person name="Laclette J.P."/>
        </authorList>
    </citation>
    <scope>NUCLEOTIDE SEQUENCE [LARGE SCALE GENOMIC DNA]</scope>
    <source>
        <strain evidence="3">WFUcys</strain>
    </source>
</reference>
<dbReference type="InterPro" id="IPR036834">
    <property type="entry name" value="Bcl-2-like_sf"/>
</dbReference>
<dbReference type="PROSITE" id="PS50062">
    <property type="entry name" value="BCL2_FAMILY"/>
    <property type="match status" value="1"/>
</dbReference>
<evidence type="ECO:0000256" key="1">
    <source>
        <dbReference type="ARBA" id="ARBA00022703"/>
    </source>
</evidence>
<dbReference type="InterPro" id="IPR002475">
    <property type="entry name" value="Bcl2-like"/>
</dbReference>
<proteinExistence type="predicted"/>
<accession>A0ABR4QN65</accession>
<dbReference type="SUPFAM" id="SSF56854">
    <property type="entry name" value="Bcl-2 inhibitors of programmed cell death"/>
    <property type="match status" value="1"/>
</dbReference>
<evidence type="ECO:0000313" key="3">
    <source>
        <dbReference type="EMBL" id="KAL5111139.1"/>
    </source>
</evidence>
<sequence>MPVTRHFIEGSLEPDSNVYNVTCSLDDLPSKEVIDRIIVDYVLYLIDKHGSYGLELFPGKEGRTEWHRTTQYIMRCLVERAAEFEKAFLPRFENRQALLLRRPENAELDFKQTVEAIWGDGLANWGRFLAYISFVGAYCLSALNAGMVYEIKFLVEVAVDNLEKCIGDSKPTKLPNQDKLLEDLLAHTKSWETSFWCLWNAANPLFCNRCNEFFQPSEVEYGCIHHKDSVQKSLIKIRPVILPFGSPMFTAHNFKEGIQQNQKGIKSTHSCCGLECLRFNPLEKNPGCSSGRHSIVELLETGDPVAQLAAKSIQWLRPLARYSQVQLKTADGTFPTGLCGTRQCLEILSSPHYKVLLQECRSNPNGNIFLTDYCVGEIFTGCKDVVSSYAPSIQITRTSDGATAQIFHLSKCACLSKNTVWNINKANRLNQDVQRQDDSHRMKYLVDLLVTLRVTTVNRTQEQKSHLRQNSKNNPKHDAVPRRLSCLQRGLDRSDVIPPVASSISCLSALPMRVLDSHFHSSGRVSSLASRVDMMSLMETRGPHQQLHVVMSPPGLPNMAPWYRYCRPAAPVPSMPDPTEVASTPAATVPDLLEGHPDQENLSPPHSLAVSLPFVQPLTAVSNIPLRPIMFGERLPKWSVLRRSGGSHMPWYPSSSSELLNQVHFSSMDDGEFNMDTIPSRYSPQTPPISVFDRRRSWFTSHAAPGVARPTVLKRGLTLSFDPEATRMNDFHSLKRSTANGHSTSEELSVKKIRLHSLVSSERSAFLPVVHRRRRMVDSSDSSSVVYPINAVPPSLPSSPT</sequence>
<feature type="region of interest" description="Disordered" evidence="2">
    <location>
        <begin position="782"/>
        <end position="801"/>
    </location>
</feature>
<evidence type="ECO:0000313" key="4">
    <source>
        <dbReference type="Proteomes" id="UP001651158"/>
    </source>
</evidence>